<dbReference type="Gene3D" id="3.30.70.270">
    <property type="match status" value="1"/>
</dbReference>
<dbReference type="PANTHER" id="PTHR44757">
    <property type="entry name" value="DIGUANYLATE CYCLASE DGCP"/>
    <property type="match status" value="1"/>
</dbReference>
<gene>
    <name evidence="4" type="ORF">CA267_016950</name>
</gene>
<dbReference type="Pfam" id="PF00563">
    <property type="entry name" value="EAL"/>
    <property type="match status" value="1"/>
</dbReference>
<dbReference type="Gene3D" id="3.20.20.450">
    <property type="entry name" value="EAL domain"/>
    <property type="match status" value="1"/>
</dbReference>
<dbReference type="InterPro" id="IPR043128">
    <property type="entry name" value="Rev_trsase/Diguanyl_cyclase"/>
</dbReference>
<evidence type="ECO:0000259" key="3">
    <source>
        <dbReference type="PROSITE" id="PS50887"/>
    </source>
</evidence>
<sequence>MPDSLELIKNDNKLRKRLLLGSISLSLLVIAIFCYVGYGLMLEMEEDLEVQAFKDQFSDIEELILPQLSADNLPNKQVTLTGRDVAILTKDVVFVSVNDVTLLQPEKQFDVDNVLAALSDTGFFTFGDQNYFAHRAKLAGTDDTLFVVWEAIGLVQVSQQIISRLSVAAFLTFWLAVWSALIMSAFITRRFEKASKALERLALTDNLTQLYNRNALFALQEEDENKGALFLLDLDRFRDINDALGHDMGDRLLKAYAKRLTHLAGKEMQVFRYRSDEFVLWLPHVKREEVQDRAFKILYDCREPLRVGSSAFEIGCSIGVVLMPEHGRMIETLIKNAENAMHRAKRLRLGVQIYNDRLAYNSTIKVTLRSQLRSALHQQQFELYYQPKVVMSTGSVVGVEAVVRWNHPEEGLLPPGYFIDLVEQSGIVHAFTRYTLESAVSQIKIWEDEGRAIPVSVNLSAYNLIDGAFVPFVEQLLAHFAITPSLLEFELTESATMVDIGVSKKMIKSFRSLGIKTSIDDFGTGMSSFAYLRDLDIDTVKLDKSFIQELRPDSKDEKIVEGIVSLCRSLGIGIVAEGVETLEQAETLQRLNCLIAQGFFYGRPVPVTGIDALMSASQKTVVHSGQ</sequence>
<feature type="domain" description="GGDEF" evidence="3">
    <location>
        <begin position="225"/>
        <end position="356"/>
    </location>
</feature>
<dbReference type="RefSeq" id="WP_075609688.1">
    <property type="nucleotide sequence ID" value="NZ_CP052766.1"/>
</dbReference>
<dbReference type="SMART" id="SM00052">
    <property type="entry name" value="EAL"/>
    <property type="match status" value="1"/>
</dbReference>
<feature type="domain" description="EAL" evidence="2">
    <location>
        <begin position="365"/>
        <end position="618"/>
    </location>
</feature>
<proteinExistence type="predicted"/>
<keyword evidence="1" id="KW-0812">Transmembrane</keyword>
<evidence type="ECO:0000256" key="1">
    <source>
        <dbReference type="SAM" id="Phobius"/>
    </source>
</evidence>
<dbReference type="InterPro" id="IPR000160">
    <property type="entry name" value="GGDEF_dom"/>
</dbReference>
<evidence type="ECO:0000313" key="4">
    <source>
        <dbReference type="EMBL" id="QJR82317.1"/>
    </source>
</evidence>
<keyword evidence="1" id="KW-1133">Transmembrane helix</keyword>
<feature type="transmembrane region" description="Helical" evidence="1">
    <location>
        <begin position="18"/>
        <end position="38"/>
    </location>
</feature>
<dbReference type="AlphaFoldDB" id="A0A6M4MH57"/>
<feature type="transmembrane region" description="Helical" evidence="1">
    <location>
        <begin position="167"/>
        <end position="187"/>
    </location>
</feature>
<dbReference type="PANTHER" id="PTHR44757:SF2">
    <property type="entry name" value="BIOFILM ARCHITECTURE MAINTENANCE PROTEIN MBAA"/>
    <property type="match status" value="1"/>
</dbReference>
<protein>
    <submittedName>
        <fullName evidence="4">Bifunctional diguanylate cyclase/phosphodiesterase</fullName>
    </submittedName>
</protein>
<organism evidence="4 5">
    <name type="scientific">Alteromonas pelagimontana</name>
    <dbReference type="NCBI Taxonomy" id="1858656"/>
    <lineage>
        <taxon>Bacteria</taxon>
        <taxon>Pseudomonadati</taxon>
        <taxon>Pseudomonadota</taxon>
        <taxon>Gammaproteobacteria</taxon>
        <taxon>Alteromonadales</taxon>
        <taxon>Alteromonadaceae</taxon>
        <taxon>Alteromonas/Salinimonas group</taxon>
        <taxon>Alteromonas</taxon>
    </lineage>
</organism>
<keyword evidence="5" id="KW-1185">Reference proteome</keyword>
<dbReference type="CDD" id="cd01948">
    <property type="entry name" value="EAL"/>
    <property type="match status" value="1"/>
</dbReference>
<reference evidence="4 5" key="2">
    <citation type="submission" date="2020-04" db="EMBL/GenBank/DDBJ databases">
        <title>Complete genome sequence of Alteromonas pelagimontana 5.12T.</title>
        <authorList>
            <person name="Sinha R.K."/>
            <person name="Krishnan K.P."/>
            <person name="Kurian J.P."/>
        </authorList>
    </citation>
    <scope>NUCLEOTIDE SEQUENCE [LARGE SCALE GENOMIC DNA]</scope>
    <source>
        <strain evidence="4 5">5.12</strain>
    </source>
</reference>
<dbReference type="SUPFAM" id="SSF55073">
    <property type="entry name" value="Nucleotide cyclase"/>
    <property type="match status" value="1"/>
</dbReference>
<accession>A0A6M4MH57</accession>
<dbReference type="PROSITE" id="PS50887">
    <property type="entry name" value="GGDEF"/>
    <property type="match status" value="1"/>
</dbReference>
<dbReference type="InterPro" id="IPR052155">
    <property type="entry name" value="Biofilm_reg_signaling"/>
</dbReference>
<dbReference type="PROSITE" id="PS50883">
    <property type="entry name" value="EAL"/>
    <property type="match status" value="1"/>
</dbReference>
<dbReference type="InterPro" id="IPR029787">
    <property type="entry name" value="Nucleotide_cyclase"/>
</dbReference>
<reference evidence="5" key="1">
    <citation type="submission" date="2014-12" db="EMBL/GenBank/DDBJ databases">
        <title>Complete genome sequence of a multi-drug resistant Klebsiella pneumoniae.</title>
        <authorList>
            <person name="Hua X."/>
            <person name="Chen Q."/>
            <person name="Li X."/>
            <person name="Feng Y."/>
            <person name="Ruan Z."/>
            <person name="Yu Y."/>
        </authorList>
    </citation>
    <scope>NUCLEOTIDE SEQUENCE [LARGE SCALE GENOMIC DNA]</scope>
    <source>
        <strain evidence="5">5.12</strain>
    </source>
</reference>
<evidence type="ECO:0000313" key="5">
    <source>
        <dbReference type="Proteomes" id="UP000219285"/>
    </source>
</evidence>
<dbReference type="InterPro" id="IPR035919">
    <property type="entry name" value="EAL_sf"/>
</dbReference>
<evidence type="ECO:0000259" key="2">
    <source>
        <dbReference type="PROSITE" id="PS50883"/>
    </source>
</evidence>
<dbReference type="Proteomes" id="UP000219285">
    <property type="component" value="Chromosome"/>
</dbReference>
<dbReference type="NCBIfam" id="TIGR00254">
    <property type="entry name" value="GGDEF"/>
    <property type="match status" value="1"/>
</dbReference>
<dbReference type="InterPro" id="IPR001633">
    <property type="entry name" value="EAL_dom"/>
</dbReference>
<dbReference type="CDD" id="cd01949">
    <property type="entry name" value="GGDEF"/>
    <property type="match status" value="1"/>
</dbReference>
<name>A0A6M4MH57_9ALTE</name>
<dbReference type="SMART" id="SM00267">
    <property type="entry name" value="GGDEF"/>
    <property type="match status" value="1"/>
</dbReference>
<dbReference type="KEGG" id="apel:CA267_016950"/>
<dbReference type="Pfam" id="PF00990">
    <property type="entry name" value="GGDEF"/>
    <property type="match status" value="1"/>
</dbReference>
<dbReference type="SUPFAM" id="SSF141868">
    <property type="entry name" value="EAL domain-like"/>
    <property type="match status" value="1"/>
</dbReference>
<dbReference type="OrthoDB" id="1316910at2"/>
<dbReference type="EMBL" id="CP052766">
    <property type="protein sequence ID" value="QJR82317.1"/>
    <property type="molecule type" value="Genomic_DNA"/>
</dbReference>
<keyword evidence="1" id="KW-0472">Membrane</keyword>